<evidence type="ECO:0000256" key="6">
    <source>
        <dbReference type="ARBA" id="ARBA00022723"/>
    </source>
</evidence>
<keyword evidence="6 15" id="KW-0479">Metal-binding</keyword>
<name>A0A969WE25_9GAMM</name>
<dbReference type="FunFam" id="3.40.390.10:FF:000009">
    <property type="entry name" value="Oligopeptidase A"/>
    <property type="match status" value="1"/>
</dbReference>
<dbReference type="Pfam" id="PF01432">
    <property type="entry name" value="Peptidase_M3"/>
    <property type="match status" value="1"/>
</dbReference>
<dbReference type="EMBL" id="JAAVXB010000009">
    <property type="protein sequence ID" value="NKF23671.1"/>
    <property type="molecule type" value="Genomic_DNA"/>
</dbReference>
<sequence length="711" mass="78431">MKTSASLALTAGLMMSAGDALADSDSKLASQPFVRPSSLPYALPPFDRIGDGDYEPAFVAGMAEQRREVDAIAHDPAAPSFDNTIVALERSGTLLNRVSAVFFNLAASNTNDAIDALQARMAPQLAAHRDAIFLDPRLYARVQALYNTRRLLELDAESARLLERYHTMFVRAGAELADAQKAELRQINAQLSELHTQFSQNLLKDTNAAAVVVDERIELDGLSDAEIAAAAAAAQQRGLDGKYVITLMNTSGQPPLADLKNRAVRERVYRASITRGANGNAFDNRAIILQIVGLTARRAELLGYASHAAYVLDDETARTPAAVNAMLGQLAPAAVANARREMADMQQLVDAEGGTFELAAWDWAYYAEKLRKARYDFDESQMKPYLEMDRVLRDGVFYAAQRLYGLSFSERKDLPVYHPDVRVFEVFNEDGSPLGLFLADFYKRDAKRGGAWMSEFVSQSGLFGTRPVVVNNLNVPKPPDGEPTLLSFDEVTTMFHEFGHALHGLFSDVKYPLFTGTSVPRDFVEYPSQLNEMWATDPEVLRHYARHHRSGEPMPAALLDKVLAAQKFNQGFATTEYLGAALLDQQWYQQAAGPVTIDDVEAFETQALQQAGVALAQVPPRYRSSYFAHVFTGGYDAGYYAYIWSEVLDADTAQWFRAEGGAKRESGERFRRMVLARGGSADAIGLFRAFIGHDPQIGPLLERRGLAEPGR</sequence>
<evidence type="ECO:0000256" key="14">
    <source>
        <dbReference type="ARBA" id="ARBA00075608"/>
    </source>
</evidence>
<comment type="similarity">
    <text evidence="2 15">Belongs to the peptidase M3 family.</text>
</comment>
<evidence type="ECO:0000313" key="18">
    <source>
        <dbReference type="EMBL" id="NKF23671.1"/>
    </source>
</evidence>
<dbReference type="Gene3D" id="1.10.1370.40">
    <property type="match status" value="3"/>
</dbReference>
<keyword evidence="8 15" id="KW-0862">Zinc</keyword>
<dbReference type="AlphaFoldDB" id="A0A969WE25"/>
<keyword evidence="9 15" id="KW-0482">Metalloprotease</keyword>
<dbReference type="GO" id="GO:0008241">
    <property type="term" value="F:peptidyl-dipeptidase activity"/>
    <property type="evidence" value="ECO:0007669"/>
    <property type="project" value="UniProtKB-EC"/>
</dbReference>
<accession>A0A969WE25</accession>
<comment type="cofactor">
    <cofactor evidence="15">
        <name>Zn(2+)</name>
        <dbReference type="ChEBI" id="CHEBI:29105"/>
    </cofactor>
    <text evidence="15">Binds 1 zinc ion.</text>
</comment>
<evidence type="ECO:0000256" key="13">
    <source>
        <dbReference type="ARBA" id="ARBA00070755"/>
    </source>
</evidence>
<dbReference type="Proteomes" id="UP000653472">
    <property type="component" value="Unassembled WGS sequence"/>
</dbReference>
<evidence type="ECO:0000256" key="15">
    <source>
        <dbReference type="RuleBase" id="RU003435"/>
    </source>
</evidence>
<dbReference type="EC" id="3.4.15.5" evidence="12"/>
<dbReference type="PANTHER" id="PTHR43660">
    <property type="entry name" value="DIPEPTIDYL CARBOXYPEPTIDASE"/>
    <property type="match status" value="1"/>
</dbReference>
<dbReference type="InterPro" id="IPR034005">
    <property type="entry name" value="M3A_DCP"/>
</dbReference>
<dbReference type="GO" id="GO:0004180">
    <property type="term" value="F:carboxypeptidase activity"/>
    <property type="evidence" value="ECO:0007669"/>
    <property type="project" value="UniProtKB-KW"/>
</dbReference>
<keyword evidence="3" id="KW-0963">Cytoplasm</keyword>
<proteinExistence type="inferred from homology"/>
<keyword evidence="4" id="KW-0121">Carboxypeptidase</keyword>
<feature type="chain" id="PRO_5037330815" description="Dipeptidyl carboxypeptidase" evidence="16">
    <location>
        <begin position="23"/>
        <end position="711"/>
    </location>
</feature>
<evidence type="ECO:0000256" key="7">
    <source>
        <dbReference type="ARBA" id="ARBA00022801"/>
    </source>
</evidence>
<evidence type="ECO:0000256" key="4">
    <source>
        <dbReference type="ARBA" id="ARBA00022645"/>
    </source>
</evidence>
<keyword evidence="19" id="KW-1185">Reference proteome</keyword>
<comment type="subcellular location">
    <subcellularLocation>
        <location evidence="1">Cytoplasm</location>
    </subcellularLocation>
</comment>
<keyword evidence="7 15" id="KW-0378">Hydrolase</keyword>
<evidence type="ECO:0000256" key="1">
    <source>
        <dbReference type="ARBA" id="ARBA00004496"/>
    </source>
</evidence>
<comment type="function">
    <text evidence="11">Removes dipeptides from the C-termini of N-blocked tripeptides, tetrapeptides and larger peptides.</text>
</comment>
<feature type="domain" description="Peptidase M3A/M3B catalytic" evidence="17">
    <location>
        <begin position="257"/>
        <end position="705"/>
    </location>
</feature>
<dbReference type="GO" id="GO:0005829">
    <property type="term" value="C:cytosol"/>
    <property type="evidence" value="ECO:0007669"/>
    <property type="project" value="TreeGrafter"/>
</dbReference>
<dbReference type="PANTHER" id="PTHR43660:SF1">
    <property type="entry name" value="DIPEPTIDYL CARBOXYPEPTIDASE"/>
    <property type="match status" value="1"/>
</dbReference>
<evidence type="ECO:0000256" key="9">
    <source>
        <dbReference type="ARBA" id="ARBA00023049"/>
    </source>
</evidence>
<dbReference type="CDD" id="cd06456">
    <property type="entry name" value="M3A_DCP"/>
    <property type="match status" value="1"/>
</dbReference>
<evidence type="ECO:0000256" key="2">
    <source>
        <dbReference type="ARBA" id="ARBA00006040"/>
    </source>
</evidence>
<evidence type="ECO:0000256" key="10">
    <source>
        <dbReference type="ARBA" id="ARBA00052506"/>
    </source>
</evidence>
<dbReference type="GO" id="GO:0006508">
    <property type="term" value="P:proteolysis"/>
    <property type="evidence" value="ECO:0007669"/>
    <property type="project" value="UniProtKB-KW"/>
</dbReference>
<dbReference type="RefSeq" id="WP_168148997.1">
    <property type="nucleotide sequence ID" value="NZ_JAAVXB010000009.1"/>
</dbReference>
<comment type="caution">
    <text evidence="18">The sequence shown here is derived from an EMBL/GenBank/DDBJ whole genome shotgun (WGS) entry which is preliminary data.</text>
</comment>
<gene>
    <name evidence="18" type="ORF">G7Y82_15240</name>
</gene>
<protein>
    <recommendedName>
        <fullName evidence="13">Dipeptidyl carboxypeptidase</fullName>
        <ecNumber evidence="12">3.4.15.5</ecNumber>
    </recommendedName>
    <alternativeName>
        <fullName evidence="14">Peptidyl-dipeptidase Dcp</fullName>
    </alternativeName>
</protein>
<keyword evidence="16" id="KW-0732">Signal</keyword>
<comment type="catalytic activity">
    <reaction evidence="10">
        <text>Hydrolysis of unblocked, C-terminal dipeptides from oligopeptides, with broad specificity. Does not hydrolyze bonds in which P1' is Pro, or both P1 and P1' are Gly.</text>
        <dbReference type="EC" id="3.4.15.5"/>
    </reaction>
</comment>
<evidence type="ECO:0000256" key="3">
    <source>
        <dbReference type="ARBA" id="ARBA00022490"/>
    </source>
</evidence>
<dbReference type="FunFam" id="1.10.1370.40:FF:000001">
    <property type="entry name" value="Dipeptidyl carboxypeptidase II"/>
    <property type="match status" value="1"/>
</dbReference>
<evidence type="ECO:0000256" key="11">
    <source>
        <dbReference type="ARBA" id="ARBA00054529"/>
    </source>
</evidence>
<dbReference type="GO" id="GO:0004222">
    <property type="term" value="F:metalloendopeptidase activity"/>
    <property type="evidence" value="ECO:0007669"/>
    <property type="project" value="InterPro"/>
</dbReference>
<dbReference type="SUPFAM" id="SSF55486">
    <property type="entry name" value="Metalloproteases ('zincins'), catalytic domain"/>
    <property type="match status" value="1"/>
</dbReference>
<evidence type="ECO:0000313" key="19">
    <source>
        <dbReference type="Proteomes" id="UP000653472"/>
    </source>
</evidence>
<feature type="signal peptide" evidence="16">
    <location>
        <begin position="1"/>
        <end position="22"/>
    </location>
</feature>
<evidence type="ECO:0000259" key="17">
    <source>
        <dbReference type="Pfam" id="PF01432"/>
    </source>
</evidence>
<organism evidence="18 19">
    <name type="scientific">Solimonas marina</name>
    <dbReference type="NCBI Taxonomy" id="2714601"/>
    <lineage>
        <taxon>Bacteria</taxon>
        <taxon>Pseudomonadati</taxon>
        <taxon>Pseudomonadota</taxon>
        <taxon>Gammaproteobacteria</taxon>
        <taxon>Nevskiales</taxon>
        <taxon>Nevskiaceae</taxon>
        <taxon>Solimonas</taxon>
    </lineage>
</organism>
<evidence type="ECO:0000256" key="5">
    <source>
        <dbReference type="ARBA" id="ARBA00022670"/>
    </source>
</evidence>
<evidence type="ECO:0000256" key="16">
    <source>
        <dbReference type="SAM" id="SignalP"/>
    </source>
</evidence>
<dbReference type="InterPro" id="IPR045090">
    <property type="entry name" value="Pept_M3A_M3B"/>
</dbReference>
<keyword evidence="5 15" id="KW-0645">Protease</keyword>
<evidence type="ECO:0000256" key="8">
    <source>
        <dbReference type="ARBA" id="ARBA00022833"/>
    </source>
</evidence>
<dbReference type="InterPro" id="IPR001567">
    <property type="entry name" value="Pept_M3A_M3B_dom"/>
</dbReference>
<reference evidence="18" key="1">
    <citation type="submission" date="2020-03" db="EMBL/GenBank/DDBJ databases">
        <title>Solimonas marina sp. nov., isolated from deep seawater of the Pacific Ocean.</title>
        <authorList>
            <person name="Liu X."/>
            <person name="Lai Q."/>
            <person name="Sun F."/>
            <person name="Gai Y."/>
            <person name="Li G."/>
            <person name="Shao Z."/>
        </authorList>
    </citation>
    <scope>NUCLEOTIDE SEQUENCE</scope>
    <source>
        <strain evidence="18">C16B3</strain>
    </source>
</reference>
<evidence type="ECO:0000256" key="12">
    <source>
        <dbReference type="ARBA" id="ARBA00066668"/>
    </source>
</evidence>
<dbReference type="GO" id="GO:0046872">
    <property type="term" value="F:metal ion binding"/>
    <property type="evidence" value="ECO:0007669"/>
    <property type="project" value="UniProtKB-UniRule"/>
</dbReference>